<reference evidence="2 3" key="1">
    <citation type="journal article" date="2018" name="Nat. Genet.">
        <title>The Rosa genome provides new insights in the design of modern roses.</title>
        <authorList>
            <person name="Bendahmane M."/>
        </authorList>
    </citation>
    <scope>NUCLEOTIDE SEQUENCE [LARGE SCALE GENOMIC DNA]</scope>
    <source>
        <strain evidence="3">cv. Old Blush</strain>
    </source>
</reference>
<protein>
    <submittedName>
        <fullName evidence="2">Uncharacterized protein</fullName>
    </submittedName>
</protein>
<dbReference type="Pfam" id="PF15938">
    <property type="entry name" value="DUF4750"/>
    <property type="match status" value="1"/>
</dbReference>
<evidence type="ECO:0000256" key="1">
    <source>
        <dbReference type="SAM" id="Phobius"/>
    </source>
</evidence>
<evidence type="ECO:0000313" key="3">
    <source>
        <dbReference type="Proteomes" id="UP000238479"/>
    </source>
</evidence>
<feature type="transmembrane region" description="Helical" evidence="1">
    <location>
        <begin position="12"/>
        <end position="34"/>
    </location>
</feature>
<keyword evidence="1" id="KW-1133">Transmembrane helix</keyword>
<keyword evidence="3" id="KW-1185">Reference proteome</keyword>
<dbReference type="Proteomes" id="UP000238479">
    <property type="component" value="Chromosome 7"/>
</dbReference>
<dbReference type="PANTHER" id="PTHR37192">
    <property type="entry name" value="TRANSMEMBRANE PROTEIN"/>
    <property type="match status" value="1"/>
</dbReference>
<dbReference type="AlphaFoldDB" id="A0A2P6PHZ2"/>
<keyword evidence="1" id="KW-0472">Membrane</keyword>
<evidence type="ECO:0000313" key="2">
    <source>
        <dbReference type="EMBL" id="PRQ21554.1"/>
    </source>
</evidence>
<dbReference type="InterPro" id="IPR031851">
    <property type="entry name" value="DUF4750"/>
</dbReference>
<dbReference type="OMA" id="FLISSGW"/>
<comment type="caution">
    <text evidence="2">The sequence shown here is derived from an EMBL/GenBank/DDBJ whole genome shotgun (WGS) entry which is preliminary data.</text>
</comment>
<sequence>MSLSTWDYLTLLLLRPLFAIALVVLFIASGWYLAWKLVLVHVPLVQEIFGLKKKPVNPKPANRGRFSKFYSTWETQNSASEWILRNEGRAKLVDSFVIEGYGNA</sequence>
<dbReference type="PANTHER" id="PTHR37192:SF2">
    <property type="entry name" value="TRANSMEMBRANE PROTEIN"/>
    <property type="match status" value="1"/>
</dbReference>
<keyword evidence="1" id="KW-0812">Transmembrane</keyword>
<gene>
    <name evidence="2" type="ORF">RchiOBHm_Chr7g0240501</name>
</gene>
<dbReference type="EMBL" id="PDCK01000045">
    <property type="protein sequence ID" value="PRQ21554.1"/>
    <property type="molecule type" value="Genomic_DNA"/>
</dbReference>
<proteinExistence type="predicted"/>
<name>A0A2P6PHZ2_ROSCH</name>
<dbReference type="Gramene" id="PRQ21554">
    <property type="protein sequence ID" value="PRQ21554"/>
    <property type="gene ID" value="RchiOBHm_Chr7g0240501"/>
</dbReference>
<accession>A0A2P6PHZ2</accession>
<organism evidence="2 3">
    <name type="scientific">Rosa chinensis</name>
    <name type="common">China rose</name>
    <dbReference type="NCBI Taxonomy" id="74649"/>
    <lineage>
        <taxon>Eukaryota</taxon>
        <taxon>Viridiplantae</taxon>
        <taxon>Streptophyta</taxon>
        <taxon>Embryophyta</taxon>
        <taxon>Tracheophyta</taxon>
        <taxon>Spermatophyta</taxon>
        <taxon>Magnoliopsida</taxon>
        <taxon>eudicotyledons</taxon>
        <taxon>Gunneridae</taxon>
        <taxon>Pentapetalae</taxon>
        <taxon>rosids</taxon>
        <taxon>fabids</taxon>
        <taxon>Rosales</taxon>
        <taxon>Rosaceae</taxon>
        <taxon>Rosoideae</taxon>
        <taxon>Rosoideae incertae sedis</taxon>
        <taxon>Rosa</taxon>
    </lineage>
</organism>